<evidence type="ECO:0000259" key="2">
    <source>
        <dbReference type="PROSITE" id="PS50076"/>
    </source>
</evidence>
<dbReference type="Pfam" id="PF13414">
    <property type="entry name" value="TPR_11"/>
    <property type="match status" value="1"/>
</dbReference>
<evidence type="ECO:0000313" key="3">
    <source>
        <dbReference type="EMBL" id="WAQ82388.1"/>
    </source>
</evidence>
<dbReference type="InterPro" id="IPR011990">
    <property type="entry name" value="TPR-like_helical_dom_sf"/>
</dbReference>
<keyword evidence="4" id="KW-1185">Reference proteome</keyword>
<evidence type="ECO:0000256" key="1">
    <source>
        <dbReference type="PROSITE-ProRule" id="PRU00339"/>
    </source>
</evidence>
<dbReference type="Proteomes" id="UP001164743">
    <property type="component" value="Chromosome 2A"/>
</dbReference>
<dbReference type="Pfam" id="PF00226">
    <property type="entry name" value="DnaJ"/>
    <property type="match status" value="1"/>
</dbReference>
<dbReference type="PANTHER" id="PTHR44200:SF1">
    <property type="entry name" value="DNAJ HOMOLOG SUBFAMILY C MEMBER 7"/>
    <property type="match status" value="1"/>
</dbReference>
<dbReference type="InterPro" id="IPR019734">
    <property type="entry name" value="TPR_rpt"/>
</dbReference>
<sequence>MAKKKPATGHFNAARFPEAIAAYSQAIALNPDNPAYLANRAAALMATRNYPAALADMQLVTSPRFPSPPTPKNILRLVRCHLPLGQLYHARQALKQLLEHAPESPDARKEDRRLAKLDTILNTLRRDRERQDWSMLLIGLDRLQKELDAGPLKAKDWLVWKAEALCGQKKWDEAKAICNELVRACPSDPEGLYCRAKVMYSQGNLTATVSHCQEAMRCDPDLANARTLLRQARTIESLKEAGNTAFKAADYKTAIDKYLEAGSVDPANESLAITLDSNRAQALLKSALFPEAIDLCCKILRTDKNHFKALRTRARARKAHNELRPALADFENAAKIAPTPKEKSEILNDIKNTKILIARGKYVDHYKVLGVSRNASDDEIKKAFRKQSLIHHPDKGGNEEKFKEVNESYTVLQDAQARRRFDMIDPDNPDAGAADMFGGFGDDDDADQMPFGWDGLFGHSARAHAHAHSHHHHHSFTSATSNPFFTHSTRGF</sequence>
<evidence type="ECO:0000313" key="4">
    <source>
        <dbReference type="Proteomes" id="UP001164743"/>
    </source>
</evidence>
<dbReference type="PANTHER" id="PTHR44200">
    <property type="entry name" value="DNAJ HOMOLOG SUBFAMILY C MEMBER 7"/>
    <property type="match status" value="1"/>
</dbReference>
<dbReference type="Gene3D" id="1.25.40.10">
    <property type="entry name" value="Tetratricopeptide repeat domain"/>
    <property type="match status" value="1"/>
</dbReference>
<name>A0ABY7CB26_9BASI</name>
<protein>
    <recommendedName>
        <fullName evidence="2">J domain-containing protein</fullName>
    </recommendedName>
</protein>
<dbReference type="InterPro" id="IPR001623">
    <property type="entry name" value="DnaJ_domain"/>
</dbReference>
<dbReference type="EMBL" id="CP110422">
    <property type="protein sequence ID" value="WAQ82388.1"/>
    <property type="molecule type" value="Genomic_DNA"/>
</dbReference>
<reference evidence="3" key="1">
    <citation type="submission" date="2022-10" db="EMBL/GenBank/DDBJ databases">
        <title>Puccinia triticina Genome sequencing and assembly.</title>
        <authorList>
            <person name="Li C."/>
        </authorList>
    </citation>
    <scope>NUCLEOTIDE SEQUENCE</scope>
    <source>
        <strain evidence="3">Pt15</strain>
    </source>
</reference>
<feature type="repeat" description="TPR" evidence="1">
    <location>
        <begin position="235"/>
        <end position="268"/>
    </location>
</feature>
<dbReference type="InterPro" id="IPR052758">
    <property type="entry name" value="SRC_co-chaperone"/>
</dbReference>
<dbReference type="InterPro" id="IPR036869">
    <property type="entry name" value="J_dom_sf"/>
</dbReference>
<dbReference type="CDD" id="cd06257">
    <property type="entry name" value="DnaJ"/>
    <property type="match status" value="1"/>
</dbReference>
<dbReference type="PRINTS" id="PR00625">
    <property type="entry name" value="JDOMAIN"/>
</dbReference>
<dbReference type="SUPFAM" id="SSF48452">
    <property type="entry name" value="TPR-like"/>
    <property type="match status" value="1"/>
</dbReference>
<proteinExistence type="predicted"/>
<dbReference type="SUPFAM" id="SSF46565">
    <property type="entry name" value="Chaperone J-domain"/>
    <property type="match status" value="1"/>
</dbReference>
<gene>
    <name evidence="3" type="ORF">PtA15_2A705</name>
</gene>
<dbReference type="PROSITE" id="PS50005">
    <property type="entry name" value="TPR"/>
    <property type="match status" value="1"/>
</dbReference>
<dbReference type="SMART" id="SM00271">
    <property type="entry name" value="DnaJ"/>
    <property type="match status" value="1"/>
</dbReference>
<accession>A0ABY7CB26</accession>
<keyword evidence="1" id="KW-0802">TPR repeat</keyword>
<dbReference type="Gene3D" id="1.10.287.110">
    <property type="entry name" value="DnaJ domain"/>
    <property type="match status" value="1"/>
</dbReference>
<dbReference type="GeneID" id="77807648"/>
<feature type="domain" description="J" evidence="2">
    <location>
        <begin position="364"/>
        <end position="425"/>
    </location>
</feature>
<dbReference type="SMART" id="SM00028">
    <property type="entry name" value="TPR"/>
    <property type="match status" value="6"/>
</dbReference>
<organism evidence="3 4">
    <name type="scientific">Puccinia triticina</name>
    <dbReference type="NCBI Taxonomy" id="208348"/>
    <lineage>
        <taxon>Eukaryota</taxon>
        <taxon>Fungi</taxon>
        <taxon>Dikarya</taxon>
        <taxon>Basidiomycota</taxon>
        <taxon>Pucciniomycotina</taxon>
        <taxon>Pucciniomycetes</taxon>
        <taxon>Pucciniales</taxon>
        <taxon>Pucciniaceae</taxon>
        <taxon>Puccinia</taxon>
    </lineage>
</organism>
<dbReference type="RefSeq" id="XP_053017943.1">
    <property type="nucleotide sequence ID" value="XM_053166753.1"/>
</dbReference>
<dbReference type="PROSITE" id="PS50076">
    <property type="entry name" value="DNAJ_2"/>
    <property type="match status" value="1"/>
</dbReference>